<keyword evidence="1" id="KW-1133">Transmembrane helix</keyword>
<keyword evidence="3" id="KW-1185">Reference proteome</keyword>
<organism evidence="2 3">
    <name type="scientific">Echinococcus granulosus</name>
    <name type="common">Hydatid tapeworm</name>
    <dbReference type="NCBI Taxonomy" id="6210"/>
    <lineage>
        <taxon>Eukaryota</taxon>
        <taxon>Metazoa</taxon>
        <taxon>Spiralia</taxon>
        <taxon>Lophotrochozoa</taxon>
        <taxon>Platyhelminthes</taxon>
        <taxon>Cestoda</taxon>
        <taxon>Eucestoda</taxon>
        <taxon>Cyclophyllidea</taxon>
        <taxon>Taeniidae</taxon>
        <taxon>Echinococcus</taxon>
        <taxon>Echinococcus granulosus group</taxon>
    </lineage>
</organism>
<evidence type="ECO:0000313" key="2">
    <source>
        <dbReference type="EMBL" id="EUB61360.1"/>
    </source>
</evidence>
<dbReference type="InterPro" id="IPR051860">
    <property type="entry name" value="Plasmodium_CSP_Invasion"/>
</dbReference>
<gene>
    <name evidence="2" type="ORF">EGR_03846</name>
</gene>
<keyword evidence="1" id="KW-0812">Transmembrane</keyword>
<sequence>MYSFIVLNKSHSRDSTRTKPACTSYGKMLSQISYILSFLVDIRCKVKQYCFDKCSHSPQFLDQVMSKVHTLKQSTTRFYKETLVINGSVNFVTFIVTGCLSVYFTHVVMVTSIKSGILNKRVIVRFCKIYHYKASLFELSVHPFNIFPFNHSSIHLSSLYLAIHPPIPHPFFRFISIHSFIYLFFQPFIPYPAIHHPSIHSSIYPPIRPSIHLVSIHPPVHPFRILPSIHPSCVFSFIHPFTHQSIYPFIRPSIHPFFILLSIHLPTCLSTTYLFPSLPTYQSVYLPTQIPVFISAILPANSSIHLSTSLPI</sequence>
<dbReference type="PANTHER" id="PTHR44826:SF5">
    <property type="entry name" value="DYNEIN HEAVY CHAIN"/>
    <property type="match status" value="1"/>
</dbReference>
<reference evidence="2 3" key="1">
    <citation type="journal article" date="2013" name="Nat. Genet.">
        <title>The genome of the hydatid tapeworm Echinococcus granulosus.</title>
        <authorList>
            <person name="Zheng H."/>
            <person name="Zhang W."/>
            <person name="Zhang L."/>
            <person name="Zhang Z."/>
            <person name="Li J."/>
            <person name="Lu G."/>
            <person name="Zhu Y."/>
            <person name="Wang Y."/>
            <person name="Huang Y."/>
            <person name="Liu J."/>
            <person name="Kang H."/>
            <person name="Chen J."/>
            <person name="Wang L."/>
            <person name="Chen A."/>
            <person name="Yu S."/>
            <person name="Gao Z."/>
            <person name="Jin L."/>
            <person name="Gu W."/>
            <person name="Wang Z."/>
            <person name="Zhao L."/>
            <person name="Shi B."/>
            <person name="Wen H."/>
            <person name="Lin R."/>
            <person name="Jones M.K."/>
            <person name="Brejova B."/>
            <person name="Vinar T."/>
            <person name="Zhao G."/>
            <person name="McManus D.P."/>
            <person name="Chen Z."/>
            <person name="Zhou Y."/>
            <person name="Wang S."/>
        </authorList>
    </citation>
    <scope>NUCLEOTIDE SEQUENCE [LARGE SCALE GENOMIC DNA]</scope>
</reference>
<dbReference type="EMBL" id="APAU02000021">
    <property type="protein sequence ID" value="EUB61360.1"/>
    <property type="molecule type" value="Genomic_DNA"/>
</dbReference>
<evidence type="ECO:0000313" key="3">
    <source>
        <dbReference type="Proteomes" id="UP000019149"/>
    </source>
</evidence>
<evidence type="ECO:0000256" key="1">
    <source>
        <dbReference type="SAM" id="Phobius"/>
    </source>
</evidence>
<keyword evidence="1" id="KW-0472">Membrane</keyword>
<dbReference type="GeneID" id="36339561"/>
<feature type="transmembrane region" description="Helical" evidence="1">
    <location>
        <begin position="83"/>
        <end position="104"/>
    </location>
</feature>
<comment type="caution">
    <text evidence="2">The sequence shown here is derived from an EMBL/GenBank/DDBJ whole genome shotgun (WGS) entry which is preliminary data.</text>
</comment>
<accession>W6UIP5</accession>
<dbReference type="RefSeq" id="XP_024352556.1">
    <property type="nucleotide sequence ID" value="XM_024493095.1"/>
</dbReference>
<dbReference type="Proteomes" id="UP000019149">
    <property type="component" value="Unassembled WGS sequence"/>
</dbReference>
<dbReference type="PANTHER" id="PTHR44826">
    <property type="entry name" value="SPORE COAT PROTEIN SP85"/>
    <property type="match status" value="1"/>
</dbReference>
<dbReference type="OrthoDB" id="6162803at2759"/>
<dbReference type="CTD" id="36339561"/>
<proteinExistence type="predicted"/>
<protein>
    <submittedName>
        <fullName evidence="2">Uncharacterized protein</fullName>
    </submittedName>
</protein>
<dbReference type="AlphaFoldDB" id="W6UIP5"/>
<name>W6UIP5_ECHGR</name>
<dbReference type="KEGG" id="egl:EGR_03846"/>